<evidence type="ECO:0000259" key="1">
    <source>
        <dbReference type="Pfam" id="PF03364"/>
    </source>
</evidence>
<evidence type="ECO:0000313" key="2">
    <source>
        <dbReference type="EMBL" id="MBY9076401.1"/>
    </source>
</evidence>
<dbReference type="RefSeq" id="WP_221026207.1">
    <property type="nucleotide sequence ID" value="NZ_JAIEZQ010000003.1"/>
</dbReference>
<accession>A0ABS7RN62</accession>
<protein>
    <submittedName>
        <fullName evidence="2">Polyketide cyclase</fullName>
    </submittedName>
</protein>
<name>A0ABS7RN62_9ACTN</name>
<reference evidence="2 3" key="1">
    <citation type="submission" date="2021-08" db="EMBL/GenBank/DDBJ databases">
        <title>Nocardioides bacterium WL0053 sp. nov., isolated from the sediment.</title>
        <authorList>
            <person name="Wang L."/>
            <person name="Zhang D."/>
            <person name="Zhang A."/>
        </authorList>
    </citation>
    <scope>NUCLEOTIDE SEQUENCE [LARGE SCALE GENOMIC DNA]</scope>
    <source>
        <strain evidence="2 3">WL0053</strain>
    </source>
</reference>
<evidence type="ECO:0000313" key="3">
    <source>
        <dbReference type="Proteomes" id="UP000754710"/>
    </source>
</evidence>
<sequence>MSGPVYRFTSRWTVPAPPGQVFDRLADLVGYPAWWPQVRAAARVDDDTVLLVCRSLLPYGLELELTRQREDRADGVLEARLAGHLAGWSRWTLADLRGSGSGPGTALLYEQEVTTRGRLLSAGTRVARPVLVGNHAWMMRGGRRGLLRTVAGRDGRTPR</sequence>
<dbReference type="Pfam" id="PF03364">
    <property type="entry name" value="Polyketide_cyc"/>
    <property type="match status" value="1"/>
</dbReference>
<dbReference type="InterPro" id="IPR005031">
    <property type="entry name" value="COQ10_START"/>
</dbReference>
<comment type="caution">
    <text evidence="2">The sequence shown here is derived from an EMBL/GenBank/DDBJ whole genome shotgun (WGS) entry which is preliminary data.</text>
</comment>
<dbReference type="Proteomes" id="UP000754710">
    <property type="component" value="Unassembled WGS sequence"/>
</dbReference>
<feature type="domain" description="Coenzyme Q-binding protein COQ10 START" evidence="1">
    <location>
        <begin position="14"/>
        <end position="113"/>
    </location>
</feature>
<dbReference type="SUPFAM" id="SSF55961">
    <property type="entry name" value="Bet v1-like"/>
    <property type="match status" value="1"/>
</dbReference>
<dbReference type="EMBL" id="JAIEZQ010000003">
    <property type="protein sequence ID" value="MBY9076401.1"/>
    <property type="molecule type" value="Genomic_DNA"/>
</dbReference>
<dbReference type="InterPro" id="IPR023393">
    <property type="entry name" value="START-like_dom_sf"/>
</dbReference>
<dbReference type="Gene3D" id="3.30.530.20">
    <property type="match status" value="1"/>
</dbReference>
<keyword evidence="3" id="KW-1185">Reference proteome</keyword>
<organism evidence="2 3">
    <name type="scientific">Nocardioides jiangsuensis</name>
    <dbReference type="NCBI Taxonomy" id="2866161"/>
    <lineage>
        <taxon>Bacteria</taxon>
        <taxon>Bacillati</taxon>
        <taxon>Actinomycetota</taxon>
        <taxon>Actinomycetes</taxon>
        <taxon>Propionibacteriales</taxon>
        <taxon>Nocardioidaceae</taxon>
        <taxon>Nocardioides</taxon>
    </lineage>
</organism>
<proteinExistence type="predicted"/>
<gene>
    <name evidence="2" type="ORF">K1X13_16325</name>
</gene>